<dbReference type="InterPro" id="IPR007145">
    <property type="entry name" value="MAP65_Ase1_PRC1"/>
</dbReference>
<dbReference type="GO" id="GO:1990023">
    <property type="term" value="C:mitotic spindle midzone"/>
    <property type="evidence" value="ECO:0007669"/>
    <property type="project" value="TreeGrafter"/>
</dbReference>
<dbReference type="Pfam" id="PF03999">
    <property type="entry name" value="MAP65_ASE1"/>
    <property type="match status" value="1"/>
</dbReference>
<accession>A0A448YGC0</accession>
<dbReference type="FunCoup" id="A0A448YGC0">
    <property type="interactions" value="173"/>
</dbReference>
<feature type="region of interest" description="Disordered" evidence="1">
    <location>
        <begin position="569"/>
        <end position="691"/>
    </location>
</feature>
<gene>
    <name evidence="2" type="ORF">BRENAR_LOCUS662</name>
</gene>
<dbReference type="GO" id="GO:0005737">
    <property type="term" value="C:cytoplasm"/>
    <property type="evidence" value="ECO:0007669"/>
    <property type="project" value="TreeGrafter"/>
</dbReference>
<feature type="compositionally biased region" description="Polar residues" evidence="1">
    <location>
        <begin position="587"/>
        <end position="601"/>
    </location>
</feature>
<feature type="compositionally biased region" description="Basic residues" evidence="1">
    <location>
        <begin position="569"/>
        <end position="583"/>
    </location>
</feature>
<feature type="compositionally biased region" description="Polar residues" evidence="1">
    <location>
        <begin position="833"/>
        <end position="848"/>
    </location>
</feature>
<evidence type="ECO:0000313" key="2">
    <source>
        <dbReference type="EMBL" id="VEU19927.1"/>
    </source>
</evidence>
<dbReference type="AlphaFoldDB" id="A0A448YGC0"/>
<keyword evidence="3" id="KW-1185">Reference proteome</keyword>
<dbReference type="GO" id="GO:0008017">
    <property type="term" value="F:microtubule binding"/>
    <property type="evidence" value="ECO:0007669"/>
    <property type="project" value="InterPro"/>
</dbReference>
<name>A0A448YGC0_BRENA</name>
<dbReference type="Gene3D" id="1.20.58.1520">
    <property type="match status" value="1"/>
</dbReference>
<feature type="compositionally biased region" description="Polar residues" evidence="1">
    <location>
        <begin position="610"/>
        <end position="632"/>
    </location>
</feature>
<feature type="compositionally biased region" description="Polar residues" evidence="1">
    <location>
        <begin position="40"/>
        <end position="58"/>
    </location>
</feature>
<dbReference type="EMBL" id="CAACVR010000001">
    <property type="protein sequence ID" value="VEU19927.1"/>
    <property type="molecule type" value="Genomic_DNA"/>
</dbReference>
<dbReference type="STRING" id="13370.A0A448YGC0"/>
<feature type="compositionally biased region" description="Polar residues" evidence="1">
    <location>
        <begin position="677"/>
        <end position="687"/>
    </location>
</feature>
<dbReference type="OrthoDB" id="642895at2759"/>
<dbReference type="PANTHER" id="PTHR19321">
    <property type="entry name" value="PROTEIN REGULATOR OF CYTOKINESIS 1 PRC1-RELATED"/>
    <property type="match status" value="1"/>
</dbReference>
<reference evidence="2 3" key="1">
    <citation type="submission" date="2018-12" db="EMBL/GenBank/DDBJ databases">
        <authorList>
            <person name="Tiukova I."/>
            <person name="Dainat J."/>
        </authorList>
    </citation>
    <scope>NUCLEOTIDE SEQUENCE [LARGE SCALE GENOMIC DNA]</scope>
</reference>
<sequence length="848" mass="96716">MELSEVEQMLAGLAPEQIDLLKKIISRTSTMNAGDIENIEQAQDEQPSSDQTSDGNSGKSDELLEGQVPSPDAEELLTDIYNSLKDLRQISLITGDRQKDLFTEWLGKTRKEVKNYGDELTETQRELNEQFVKSMDTITKIFQLYKCNALDSVDSFDNLSQNLRPIMNDFQAGHFKALDAYINNKQSMEMLNDEAESTILELEPLLKDSISSLCTKLLRFYHLLDAIGGYSNQKFLDSIPSKEDAEMFAVSNGVDDIKRLMSTSFSNVSPQLLEELDVEIQKIQGITKERVEEIRGLQSDVRSLRDKLHIESTDLDVTAYESDEDFKNHIDLKKGTVDAYRKKRDELMKTKQEREDRLKVYMDKVGDLWGVLRPNDNSIQEFLKENKNLKEESLMQFDSLLKELEKEKKDNIAKFIGSSRDRVKGYWDLLMYDDDERKNFKEYYVESEDQFTEGLLTAHSEEIERLRKEADTLKPILQGISTLNQLLKEKKELDESSKDPSRLLRRDSFRILRREEKARTKLSKLLPSIMDEMKAKLLEYENRGGRTFKVDGEPYLNKLEEIEKSVIPRRGHARSPMRRKAPVKRAVSTTAKRTRSMPSIRSSHTTHTTPATSIIRRQTTSDMTNPFVSRETSPVKRKRLNDGSHRTKVGDSRPQSSRVSRTPSLESRRSSDILHSLNVSGGSTVSNRPIFIKGGSPMRHLDYSVASKTSSLQPSKGKPKLKLSLSPHRSARTSLPPANKEQNVLSKRKFRYPTANIDEPKIPPPIPVLSSHPPSISKKRRASFQLQPAVTPVEELSDSLIYFSESDASLDEDKENQKPPSTEVAKGKLNPDVLSQNPSSLNWETDTF</sequence>
<protein>
    <submittedName>
        <fullName evidence="2">DEKNAAC100165</fullName>
    </submittedName>
</protein>
<dbReference type="GO" id="GO:0051256">
    <property type="term" value="P:mitotic spindle midzone assembly"/>
    <property type="evidence" value="ECO:0007669"/>
    <property type="project" value="TreeGrafter"/>
</dbReference>
<feature type="region of interest" description="Disordered" evidence="1">
    <location>
        <begin position="807"/>
        <end position="848"/>
    </location>
</feature>
<proteinExistence type="predicted"/>
<dbReference type="InParanoid" id="A0A448YGC0"/>
<evidence type="ECO:0000313" key="3">
    <source>
        <dbReference type="Proteomes" id="UP000290900"/>
    </source>
</evidence>
<evidence type="ECO:0000256" key="1">
    <source>
        <dbReference type="SAM" id="MobiDB-lite"/>
    </source>
</evidence>
<feature type="region of interest" description="Disordered" evidence="1">
    <location>
        <begin position="40"/>
        <end position="70"/>
    </location>
</feature>
<dbReference type="Proteomes" id="UP000290900">
    <property type="component" value="Unassembled WGS sequence"/>
</dbReference>
<organism evidence="2 3">
    <name type="scientific">Brettanomyces naardenensis</name>
    <name type="common">Yeast</name>
    <dbReference type="NCBI Taxonomy" id="13370"/>
    <lineage>
        <taxon>Eukaryota</taxon>
        <taxon>Fungi</taxon>
        <taxon>Dikarya</taxon>
        <taxon>Ascomycota</taxon>
        <taxon>Saccharomycotina</taxon>
        <taxon>Pichiomycetes</taxon>
        <taxon>Pichiales</taxon>
        <taxon>Pichiaceae</taxon>
        <taxon>Brettanomyces</taxon>
    </lineage>
</organism>
<feature type="compositionally biased region" description="Polar residues" evidence="1">
    <location>
        <begin position="653"/>
        <end position="665"/>
    </location>
</feature>
<feature type="compositionally biased region" description="Low complexity" evidence="1">
    <location>
        <begin position="710"/>
        <end position="727"/>
    </location>
</feature>
<feature type="compositionally biased region" description="Basic and acidic residues" evidence="1">
    <location>
        <begin position="640"/>
        <end position="651"/>
    </location>
</feature>
<feature type="region of interest" description="Disordered" evidence="1">
    <location>
        <begin position="706"/>
        <end position="742"/>
    </location>
</feature>
<dbReference type="PANTHER" id="PTHR19321:SF41">
    <property type="entry name" value="FASCETTO-RELATED"/>
    <property type="match status" value="1"/>
</dbReference>